<dbReference type="SMART" id="SM00062">
    <property type="entry name" value="PBPb"/>
    <property type="match status" value="1"/>
</dbReference>
<dbReference type="GO" id="GO:0030288">
    <property type="term" value="C:outer membrane-bounded periplasmic space"/>
    <property type="evidence" value="ECO:0007669"/>
    <property type="project" value="TreeGrafter"/>
</dbReference>
<reference evidence="6 7" key="1">
    <citation type="submission" date="2020-04" db="EMBL/GenBank/DDBJ databases">
        <title>Draft genome of Leeia sp. IMCC25680.</title>
        <authorList>
            <person name="Song J."/>
            <person name="Cho J.-C."/>
        </authorList>
    </citation>
    <scope>NUCLEOTIDE SEQUENCE [LARGE SCALE GENOMIC DNA]</scope>
    <source>
        <strain evidence="6 7">IMCC25680</strain>
    </source>
</reference>
<keyword evidence="2" id="KW-0813">Transport</keyword>
<comment type="caution">
    <text evidence="6">The sequence shown here is derived from an EMBL/GenBank/DDBJ whole genome shotgun (WGS) entry which is preliminary data.</text>
</comment>
<evidence type="ECO:0000256" key="2">
    <source>
        <dbReference type="ARBA" id="ARBA00022448"/>
    </source>
</evidence>
<dbReference type="InterPro" id="IPR051455">
    <property type="entry name" value="Bact_solute-bind_prot3"/>
</dbReference>
<dbReference type="Pfam" id="PF00497">
    <property type="entry name" value="SBP_bac_3"/>
    <property type="match status" value="1"/>
</dbReference>
<dbReference type="GO" id="GO:0005576">
    <property type="term" value="C:extracellular region"/>
    <property type="evidence" value="ECO:0007669"/>
    <property type="project" value="TreeGrafter"/>
</dbReference>
<evidence type="ECO:0000313" key="6">
    <source>
        <dbReference type="EMBL" id="NLR76329.1"/>
    </source>
</evidence>
<dbReference type="RefSeq" id="WP_168877991.1">
    <property type="nucleotide sequence ID" value="NZ_JABAIM010000003.1"/>
</dbReference>
<feature type="signal peptide" evidence="4">
    <location>
        <begin position="1"/>
        <end position="19"/>
    </location>
</feature>
<evidence type="ECO:0000256" key="1">
    <source>
        <dbReference type="ARBA" id="ARBA00010333"/>
    </source>
</evidence>
<keyword evidence="3 4" id="KW-0732">Signal</keyword>
<dbReference type="AlphaFoldDB" id="A0A847SGJ2"/>
<comment type="similarity">
    <text evidence="1">Belongs to the bacterial solute-binding protein 3 family.</text>
</comment>
<accession>A0A847SGJ2</accession>
<name>A0A847SGJ2_9NEIS</name>
<dbReference type="PANTHER" id="PTHR30085:SF6">
    <property type="entry name" value="ABC TRANSPORTER GLUTAMINE-BINDING PROTEIN GLNH"/>
    <property type="match status" value="1"/>
</dbReference>
<dbReference type="GO" id="GO:0006865">
    <property type="term" value="P:amino acid transport"/>
    <property type="evidence" value="ECO:0007669"/>
    <property type="project" value="TreeGrafter"/>
</dbReference>
<evidence type="ECO:0000259" key="5">
    <source>
        <dbReference type="SMART" id="SM00062"/>
    </source>
</evidence>
<dbReference type="Proteomes" id="UP000587991">
    <property type="component" value="Unassembled WGS sequence"/>
</dbReference>
<evidence type="ECO:0000313" key="7">
    <source>
        <dbReference type="Proteomes" id="UP000587991"/>
    </source>
</evidence>
<evidence type="ECO:0000256" key="3">
    <source>
        <dbReference type="ARBA" id="ARBA00022729"/>
    </source>
</evidence>
<proteinExistence type="inferred from homology"/>
<dbReference type="PANTHER" id="PTHR30085">
    <property type="entry name" value="AMINO ACID ABC TRANSPORTER PERMEASE"/>
    <property type="match status" value="1"/>
</dbReference>
<dbReference type="SUPFAM" id="SSF53850">
    <property type="entry name" value="Periplasmic binding protein-like II"/>
    <property type="match status" value="1"/>
</dbReference>
<sequence length="263" mass="29738">MVKAWICALLCLFSLPLRAELLDDVLSKGVLVAGVRDGYPPFGFLDAKRQYQGYEIDLVRAIARTLKVRVQFLAVSTQNRFQVLQNNYVDVLVAMTTRTPERQKWFDFSYTYFVSGQQFMTRVGRVHQLSDLANLRIGVASNSTSYDNVLKLLPTARIAKYDDSTAATLALLQDEVDAVTTDGHILMSYHKTIPNPQDYEISSFTISREPYGVVVRKGNPKLVEAINQALLALERSGEGKRLFDKWFGPGTSYKLKRHFVFSP</sequence>
<evidence type="ECO:0000256" key="4">
    <source>
        <dbReference type="SAM" id="SignalP"/>
    </source>
</evidence>
<protein>
    <submittedName>
        <fullName evidence="6">Transporter substrate-binding domain-containing protein</fullName>
    </submittedName>
</protein>
<dbReference type="InterPro" id="IPR001638">
    <property type="entry name" value="Solute-binding_3/MltF_N"/>
</dbReference>
<feature type="domain" description="Solute-binding protein family 3/N-terminal" evidence="5">
    <location>
        <begin position="30"/>
        <end position="250"/>
    </location>
</feature>
<dbReference type="Gene3D" id="3.40.190.10">
    <property type="entry name" value="Periplasmic binding protein-like II"/>
    <property type="match status" value="2"/>
</dbReference>
<organism evidence="6 7">
    <name type="scientific">Leeia aquatica</name>
    <dbReference type="NCBI Taxonomy" id="2725557"/>
    <lineage>
        <taxon>Bacteria</taxon>
        <taxon>Pseudomonadati</taxon>
        <taxon>Pseudomonadota</taxon>
        <taxon>Betaproteobacteria</taxon>
        <taxon>Neisseriales</taxon>
        <taxon>Leeiaceae</taxon>
        <taxon>Leeia</taxon>
    </lineage>
</organism>
<dbReference type="EMBL" id="JABAIM010000003">
    <property type="protein sequence ID" value="NLR76329.1"/>
    <property type="molecule type" value="Genomic_DNA"/>
</dbReference>
<feature type="chain" id="PRO_5032728800" evidence="4">
    <location>
        <begin position="20"/>
        <end position="263"/>
    </location>
</feature>
<gene>
    <name evidence="6" type="ORF">HF682_14275</name>
</gene>
<keyword evidence="7" id="KW-1185">Reference proteome</keyword>